<keyword evidence="3 9" id="KW-0963">Cytoplasm</keyword>
<comment type="caution">
    <text evidence="10">The sequence shown here is derived from an EMBL/GenBank/DDBJ whole genome shotgun (WGS) entry which is preliminary data.</text>
</comment>
<feature type="binding site" evidence="9">
    <location>
        <position position="61"/>
    </location>
    <ligand>
        <name>(R)-pantoate</name>
        <dbReference type="ChEBI" id="CHEBI:15980"/>
    </ligand>
</feature>
<dbReference type="InterPro" id="IPR014729">
    <property type="entry name" value="Rossmann-like_a/b/a_fold"/>
</dbReference>
<dbReference type="PANTHER" id="PTHR21299">
    <property type="entry name" value="CYTIDYLATE KINASE/PANTOATE-BETA-ALANINE LIGASE"/>
    <property type="match status" value="1"/>
</dbReference>
<dbReference type="PANTHER" id="PTHR21299:SF1">
    <property type="entry name" value="PANTOATE--BETA-ALANINE LIGASE"/>
    <property type="match status" value="1"/>
</dbReference>
<evidence type="ECO:0000256" key="2">
    <source>
        <dbReference type="ARBA" id="ARBA00009256"/>
    </source>
</evidence>
<dbReference type="AlphaFoldDB" id="A0A4R6U5K2"/>
<feature type="binding site" evidence="9">
    <location>
        <position position="61"/>
    </location>
    <ligand>
        <name>beta-alanine</name>
        <dbReference type="ChEBI" id="CHEBI:57966"/>
    </ligand>
</feature>
<evidence type="ECO:0000256" key="6">
    <source>
        <dbReference type="ARBA" id="ARBA00022741"/>
    </source>
</evidence>
<evidence type="ECO:0000313" key="10">
    <source>
        <dbReference type="EMBL" id="TDQ41501.1"/>
    </source>
</evidence>
<dbReference type="Gene3D" id="3.40.50.620">
    <property type="entry name" value="HUPs"/>
    <property type="match status" value="1"/>
</dbReference>
<comment type="miscellaneous">
    <text evidence="9">The reaction proceeds by a bi uni uni bi ping pong mechanism.</text>
</comment>
<dbReference type="SUPFAM" id="SSF52374">
    <property type="entry name" value="Nucleotidylyl transferase"/>
    <property type="match status" value="1"/>
</dbReference>
<evidence type="ECO:0000256" key="1">
    <source>
        <dbReference type="ARBA" id="ARBA00004990"/>
    </source>
</evidence>
<feature type="binding site" evidence="9">
    <location>
        <position position="177"/>
    </location>
    <ligand>
        <name>ATP</name>
        <dbReference type="ChEBI" id="CHEBI:30616"/>
    </ligand>
</feature>
<dbReference type="OrthoDB" id="9773087at2"/>
<dbReference type="GO" id="GO:0005524">
    <property type="term" value="F:ATP binding"/>
    <property type="evidence" value="ECO:0007669"/>
    <property type="project" value="UniProtKB-KW"/>
</dbReference>
<dbReference type="Pfam" id="PF02569">
    <property type="entry name" value="Pantoate_ligase"/>
    <property type="match status" value="1"/>
</dbReference>
<feature type="binding site" evidence="9">
    <location>
        <begin position="148"/>
        <end position="151"/>
    </location>
    <ligand>
        <name>ATP</name>
        <dbReference type="ChEBI" id="CHEBI:30616"/>
    </ligand>
</feature>
<dbReference type="FunFam" id="3.40.50.620:FF:000013">
    <property type="entry name" value="Pantothenate synthetase"/>
    <property type="match status" value="1"/>
</dbReference>
<sequence length="288" mass="31917">MNQIRHAIDMQRWATQQRSDGKTIGFVPTMGFLHEGHAALLKQARLENDLVVLSIFVNPTQFGPNEDFETYPRSLETDLDVAKRHGVDVVFTPAASEMYPQRDLLASMSAGEAATKLCGASRPGHFDGVLIVVLKLFQLTQPNRAYFGRKDAQQVAVVKGMVKEYFLPIEIRTVATVREEDGLAKSSRNSRLTEGERQEASILYKSLSVVETLIKNAGDSTSSEAIENKWQAFLEENLSLGKVDYATLYSFPDLQPVKDLSAPWIAAVAVQFPSARLIDNVVKEGGEE</sequence>
<name>A0A4R6U5K2_9BACI</name>
<comment type="function">
    <text evidence="9">Catalyzes the condensation of pantoate with beta-alanine in an ATP-dependent reaction via a pantoyl-adenylate intermediate.</text>
</comment>
<comment type="similarity">
    <text evidence="2 9">Belongs to the pantothenate synthetase family.</text>
</comment>
<evidence type="ECO:0000256" key="9">
    <source>
        <dbReference type="HAMAP-Rule" id="MF_00158"/>
    </source>
</evidence>
<dbReference type="CDD" id="cd00560">
    <property type="entry name" value="PanC"/>
    <property type="match status" value="1"/>
</dbReference>
<dbReference type="HAMAP" id="MF_00158">
    <property type="entry name" value="PanC"/>
    <property type="match status" value="1"/>
</dbReference>
<feature type="binding site" evidence="9">
    <location>
        <begin position="30"/>
        <end position="37"/>
    </location>
    <ligand>
        <name>ATP</name>
        <dbReference type="ChEBI" id="CHEBI:30616"/>
    </ligand>
</feature>
<protein>
    <recommendedName>
        <fullName evidence="9">Pantothenate synthetase</fullName>
        <shortName evidence="9">PS</shortName>
        <ecNumber evidence="9">6.3.2.1</ecNumber>
    </recommendedName>
    <alternativeName>
        <fullName evidence="9">Pantoate--beta-alanine ligase</fullName>
    </alternativeName>
    <alternativeName>
        <fullName evidence="9">Pantoate-activating enzyme</fullName>
    </alternativeName>
</protein>
<dbReference type="InterPro" id="IPR004821">
    <property type="entry name" value="Cyt_trans-like"/>
</dbReference>
<feature type="active site" description="Proton donor" evidence="9">
    <location>
        <position position="37"/>
    </location>
</feature>
<dbReference type="InterPro" id="IPR042176">
    <property type="entry name" value="Pantoate_ligase_C"/>
</dbReference>
<dbReference type="RefSeq" id="WP_133579593.1">
    <property type="nucleotide sequence ID" value="NZ_SNYJ01000003.1"/>
</dbReference>
<comment type="subunit">
    <text evidence="9">Homodimer.</text>
</comment>
<evidence type="ECO:0000256" key="5">
    <source>
        <dbReference type="ARBA" id="ARBA00022655"/>
    </source>
</evidence>
<feature type="binding site" evidence="9">
    <location>
        <begin position="185"/>
        <end position="188"/>
    </location>
    <ligand>
        <name>ATP</name>
        <dbReference type="ChEBI" id="CHEBI:30616"/>
    </ligand>
</feature>
<organism evidence="10 11">
    <name type="scientific">Aureibacillus halotolerans</name>
    <dbReference type="NCBI Taxonomy" id="1508390"/>
    <lineage>
        <taxon>Bacteria</taxon>
        <taxon>Bacillati</taxon>
        <taxon>Bacillota</taxon>
        <taxon>Bacilli</taxon>
        <taxon>Bacillales</taxon>
        <taxon>Bacillaceae</taxon>
        <taxon>Aureibacillus</taxon>
    </lineage>
</organism>
<comment type="pathway">
    <text evidence="1 9">Cofactor biosynthesis; (R)-pantothenate biosynthesis; (R)-pantothenate from (R)-pantoate and beta-alanine: step 1/1.</text>
</comment>
<keyword evidence="6 9" id="KW-0547">Nucleotide-binding</keyword>
<evidence type="ECO:0000256" key="3">
    <source>
        <dbReference type="ARBA" id="ARBA00022490"/>
    </source>
</evidence>
<keyword evidence="5 9" id="KW-0566">Pantothenate biosynthesis</keyword>
<feature type="binding site" evidence="9">
    <location>
        <position position="154"/>
    </location>
    <ligand>
        <name>(R)-pantoate</name>
        <dbReference type="ChEBI" id="CHEBI:15980"/>
    </ligand>
</feature>
<dbReference type="InterPro" id="IPR003721">
    <property type="entry name" value="Pantoate_ligase"/>
</dbReference>
<dbReference type="Gene3D" id="3.30.1300.10">
    <property type="entry name" value="Pantoate-beta-alanine ligase, C-terminal domain"/>
    <property type="match status" value="1"/>
</dbReference>
<keyword evidence="11" id="KW-1185">Reference proteome</keyword>
<dbReference type="GO" id="GO:0005829">
    <property type="term" value="C:cytosol"/>
    <property type="evidence" value="ECO:0007669"/>
    <property type="project" value="TreeGrafter"/>
</dbReference>
<keyword evidence="4 9" id="KW-0436">Ligase</keyword>
<dbReference type="EMBL" id="SNYJ01000003">
    <property type="protein sequence ID" value="TDQ41501.1"/>
    <property type="molecule type" value="Genomic_DNA"/>
</dbReference>
<evidence type="ECO:0000313" key="11">
    <source>
        <dbReference type="Proteomes" id="UP000295632"/>
    </source>
</evidence>
<evidence type="ECO:0000256" key="4">
    <source>
        <dbReference type="ARBA" id="ARBA00022598"/>
    </source>
</evidence>
<keyword evidence="7 9" id="KW-0067">ATP-binding</keyword>
<accession>A0A4R6U5K2</accession>
<comment type="subcellular location">
    <subcellularLocation>
        <location evidence="9">Cytoplasm</location>
    </subcellularLocation>
</comment>
<dbReference type="Proteomes" id="UP000295632">
    <property type="component" value="Unassembled WGS sequence"/>
</dbReference>
<evidence type="ECO:0000256" key="8">
    <source>
        <dbReference type="ARBA" id="ARBA00048258"/>
    </source>
</evidence>
<dbReference type="EC" id="6.3.2.1" evidence="9"/>
<dbReference type="GO" id="GO:0004592">
    <property type="term" value="F:pantoate-beta-alanine ligase activity"/>
    <property type="evidence" value="ECO:0007669"/>
    <property type="project" value="UniProtKB-UniRule"/>
</dbReference>
<dbReference type="GO" id="GO:0015940">
    <property type="term" value="P:pantothenate biosynthetic process"/>
    <property type="evidence" value="ECO:0007669"/>
    <property type="project" value="UniProtKB-UniRule"/>
</dbReference>
<reference evidence="10 11" key="1">
    <citation type="submission" date="2019-03" db="EMBL/GenBank/DDBJ databases">
        <title>Genomic Encyclopedia of Type Strains, Phase IV (KMG-IV): sequencing the most valuable type-strain genomes for metagenomic binning, comparative biology and taxonomic classification.</title>
        <authorList>
            <person name="Goeker M."/>
        </authorList>
    </citation>
    <scope>NUCLEOTIDE SEQUENCE [LARGE SCALE GENOMIC DNA]</scope>
    <source>
        <strain evidence="10 11">DSM 28697</strain>
    </source>
</reference>
<dbReference type="UniPathway" id="UPA00028">
    <property type="reaction ID" value="UER00005"/>
</dbReference>
<dbReference type="NCBIfam" id="TIGR00125">
    <property type="entry name" value="cyt_tran_rel"/>
    <property type="match status" value="1"/>
</dbReference>
<gene>
    <name evidence="9" type="primary">panC</name>
    <name evidence="10" type="ORF">EV213_10379</name>
</gene>
<comment type="catalytic activity">
    <reaction evidence="8 9">
        <text>(R)-pantoate + beta-alanine + ATP = (R)-pantothenate + AMP + diphosphate + H(+)</text>
        <dbReference type="Rhea" id="RHEA:10912"/>
        <dbReference type="ChEBI" id="CHEBI:15378"/>
        <dbReference type="ChEBI" id="CHEBI:15980"/>
        <dbReference type="ChEBI" id="CHEBI:29032"/>
        <dbReference type="ChEBI" id="CHEBI:30616"/>
        <dbReference type="ChEBI" id="CHEBI:33019"/>
        <dbReference type="ChEBI" id="CHEBI:57966"/>
        <dbReference type="ChEBI" id="CHEBI:456215"/>
        <dbReference type="EC" id="6.3.2.1"/>
    </reaction>
</comment>
<dbReference type="NCBIfam" id="TIGR00018">
    <property type="entry name" value="panC"/>
    <property type="match status" value="1"/>
</dbReference>
<evidence type="ECO:0000256" key="7">
    <source>
        <dbReference type="ARBA" id="ARBA00022840"/>
    </source>
</evidence>
<proteinExistence type="inferred from homology"/>